<reference evidence="1 2" key="2">
    <citation type="journal article" date="2022" name="Mol. Ecol. Resour.">
        <title>The genomes of chicory, endive, great burdock and yacon provide insights into Asteraceae paleo-polyploidization history and plant inulin production.</title>
        <authorList>
            <person name="Fan W."/>
            <person name="Wang S."/>
            <person name="Wang H."/>
            <person name="Wang A."/>
            <person name="Jiang F."/>
            <person name="Liu H."/>
            <person name="Zhao H."/>
            <person name="Xu D."/>
            <person name="Zhang Y."/>
        </authorList>
    </citation>
    <scope>NUCLEOTIDE SEQUENCE [LARGE SCALE GENOMIC DNA]</scope>
    <source>
        <strain evidence="2">cv. Punajuju</strain>
        <tissue evidence="1">Leaves</tissue>
    </source>
</reference>
<evidence type="ECO:0000313" key="1">
    <source>
        <dbReference type="EMBL" id="KAI3782805.1"/>
    </source>
</evidence>
<comment type="caution">
    <text evidence="1">The sequence shown here is derived from an EMBL/GenBank/DDBJ whole genome shotgun (WGS) entry which is preliminary data.</text>
</comment>
<dbReference type="EMBL" id="CM042010">
    <property type="protein sequence ID" value="KAI3782805.1"/>
    <property type="molecule type" value="Genomic_DNA"/>
</dbReference>
<dbReference type="Proteomes" id="UP001055811">
    <property type="component" value="Linkage Group LG02"/>
</dbReference>
<reference evidence="2" key="1">
    <citation type="journal article" date="2022" name="Mol. Ecol. Resour.">
        <title>The genomes of chicory, endive, great burdock and yacon provide insights into Asteraceae palaeo-polyploidization history and plant inulin production.</title>
        <authorList>
            <person name="Fan W."/>
            <person name="Wang S."/>
            <person name="Wang H."/>
            <person name="Wang A."/>
            <person name="Jiang F."/>
            <person name="Liu H."/>
            <person name="Zhao H."/>
            <person name="Xu D."/>
            <person name="Zhang Y."/>
        </authorList>
    </citation>
    <scope>NUCLEOTIDE SEQUENCE [LARGE SCALE GENOMIC DNA]</scope>
    <source>
        <strain evidence="2">cv. Punajuju</strain>
    </source>
</reference>
<proteinExistence type="predicted"/>
<accession>A0ACB9GH94</accession>
<name>A0ACB9GH94_CICIN</name>
<protein>
    <submittedName>
        <fullName evidence="1">Uncharacterized protein</fullName>
    </submittedName>
</protein>
<gene>
    <name evidence="1" type="ORF">L2E82_12862</name>
</gene>
<evidence type="ECO:0000313" key="2">
    <source>
        <dbReference type="Proteomes" id="UP001055811"/>
    </source>
</evidence>
<sequence length="81" mass="9183">MPPLLVQLKPSESQQLTFLIADTSSFTLICITELDLEVSMGYLVQFRLIDIIFIYLIVHLSTCYKATIPITLLLGIQTNCY</sequence>
<organism evidence="1 2">
    <name type="scientific">Cichorium intybus</name>
    <name type="common">Chicory</name>
    <dbReference type="NCBI Taxonomy" id="13427"/>
    <lineage>
        <taxon>Eukaryota</taxon>
        <taxon>Viridiplantae</taxon>
        <taxon>Streptophyta</taxon>
        <taxon>Embryophyta</taxon>
        <taxon>Tracheophyta</taxon>
        <taxon>Spermatophyta</taxon>
        <taxon>Magnoliopsida</taxon>
        <taxon>eudicotyledons</taxon>
        <taxon>Gunneridae</taxon>
        <taxon>Pentapetalae</taxon>
        <taxon>asterids</taxon>
        <taxon>campanulids</taxon>
        <taxon>Asterales</taxon>
        <taxon>Asteraceae</taxon>
        <taxon>Cichorioideae</taxon>
        <taxon>Cichorieae</taxon>
        <taxon>Cichoriinae</taxon>
        <taxon>Cichorium</taxon>
    </lineage>
</organism>
<keyword evidence="2" id="KW-1185">Reference proteome</keyword>